<dbReference type="HOGENOM" id="CLU_1659563_0_0_0"/>
<feature type="region of interest" description="Disordered" evidence="1">
    <location>
        <begin position="40"/>
        <end position="64"/>
    </location>
</feature>
<dbReference type="AlphaFoldDB" id="L0DQF4"/>
<proteinExistence type="predicted"/>
<feature type="compositionally biased region" description="Polar residues" evidence="1">
    <location>
        <begin position="48"/>
        <end position="60"/>
    </location>
</feature>
<dbReference type="EMBL" id="CP003366">
    <property type="protein sequence ID" value="AGA31664.1"/>
    <property type="molecule type" value="Genomic_DNA"/>
</dbReference>
<evidence type="ECO:0000256" key="1">
    <source>
        <dbReference type="SAM" id="MobiDB-lite"/>
    </source>
</evidence>
<dbReference type="KEGG" id="saci:Sinac_7633"/>
<accession>L0DQF4</accession>
<evidence type="ECO:0000313" key="3">
    <source>
        <dbReference type="Proteomes" id="UP000010798"/>
    </source>
</evidence>
<reference evidence="2 3" key="1">
    <citation type="submission" date="2012-02" db="EMBL/GenBank/DDBJ databases">
        <title>Complete sequence of plasmid 2 of Singulisphaera acidiphila DSM 18658.</title>
        <authorList>
            <consortium name="US DOE Joint Genome Institute (JGI-PGF)"/>
            <person name="Lucas S."/>
            <person name="Copeland A."/>
            <person name="Lapidus A."/>
            <person name="Glavina del Rio T."/>
            <person name="Dalin E."/>
            <person name="Tice H."/>
            <person name="Bruce D."/>
            <person name="Goodwin L."/>
            <person name="Pitluck S."/>
            <person name="Peters L."/>
            <person name="Ovchinnikova G."/>
            <person name="Chertkov O."/>
            <person name="Kyrpides N."/>
            <person name="Mavromatis K."/>
            <person name="Ivanova N."/>
            <person name="Brettin T."/>
            <person name="Detter J.C."/>
            <person name="Han C."/>
            <person name="Larimer F."/>
            <person name="Land M."/>
            <person name="Hauser L."/>
            <person name="Markowitz V."/>
            <person name="Cheng J.-F."/>
            <person name="Hugenholtz P."/>
            <person name="Woyke T."/>
            <person name="Wu D."/>
            <person name="Tindall B."/>
            <person name="Pomrenke H."/>
            <person name="Brambilla E."/>
            <person name="Klenk H.-P."/>
            <person name="Eisen J.A."/>
        </authorList>
    </citation>
    <scope>NUCLEOTIDE SEQUENCE [LARGE SCALE GENOMIC DNA]</scope>
    <source>
        <strain evidence="3">ATCC BAA-1392 / DSM 18658 / VKM B-2454 / MOB10</strain>
        <plasmid evidence="2 3">pSINAC02</plasmid>
    </source>
</reference>
<geneLocation type="plasmid" evidence="2 3">
    <name>pSINAC02</name>
</geneLocation>
<organism evidence="2 3">
    <name type="scientific">Singulisphaera acidiphila (strain ATCC BAA-1392 / DSM 18658 / VKM B-2454 / MOB10)</name>
    <dbReference type="NCBI Taxonomy" id="886293"/>
    <lineage>
        <taxon>Bacteria</taxon>
        <taxon>Pseudomonadati</taxon>
        <taxon>Planctomycetota</taxon>
        <taxon>Planctomycetia</taxon>
        <taxon>Isosphaerales</taxon>
        <taxon>Isosphaeraceae</taxon>
        <taxon>Singulisphaera</taxon>
    </lineage>
</organism>
<dbReference type="RefSeq" id="WP_015250724.1">
    <property type="nucleotide sequence ID" value="NC_019894.1"/>
</dbReference>
<keyword evidence="2" id="KW-0614">Plasmid</keyword>
<keyword evidence="3" id="KW-1185">Reference proteome</keyword>
<name>L0DQF4_SINAD</name>
<sequence length="159" mass="17033">MDKDLVIKLKLDRSSAEASAEKFTDTQLKQIKKLLGEHEAAEKRKAVATQQSSDAQTKATGQARDELGRFTKQADQAGKSVTSSFSGLGIQMAIAQAGTQKLMELMGGLAQAIDKAAAARKRMAQAFGESRDNLAELAMVMGEKADDKFTLNSSLPKGK</sequence>
<evidence type="ECO:0000313" key="2">
    <source>
        <dbReference type="EMBL" id="AGA31664.1"/>
    </source>
</evidence>
<dbReference type="Proteomes" id="UP000010798">
    <property type="component" value="Plasmid pSINAC02"/>
</dbReference>
<gene>
    <name evidence="2" type="ordered locus">Sinac_7633</name>
</gene>
<protein>
    <submittedName>
        <fullName evidence="2">Uncharacterized protein</fullName>
    </submittedName>
</protein>